<dbReference type="InterPro" id="IPR000387">
    <property type="entry name" value="Tyr_Pase_dom"/>
</dbReference>
<evidence type="ECO:0000256" key="5">
    <source>
        <dbReference type="SAM" id="MobiDB-lite"/>
    </source>
</evidence>
<proteinExistence type="inferred from homology"/>
<dbReference type="PROSITE" id="PS50056">
    <property type="entry name" value="TYR_PHOSPHATASE_2"/>
    <property type="match status" value="1"/>
</dbReference>
<evidence type="ECO:0000256" key="1">
    <source>
        <dbReference type="ARBA" id="ARBA00008601"/>
    </source>
</evidence>
<evidence type="ECO:0000256" key="4">
    <source>
        <dbReference type="ARBA" id="ARBA00022912"/>
    </source>
</evidence>
<dbReference type="EC" id="3.1.3.48" evidence="2"/>
<evidence type="ECO:0000259" key="7">
    <source>
        <dbReference type="PROSITE" id="PS50056"/>
    </source>
</evidence>
<evidence type="ECO:0000313" key="9">
    <source>
        <dbReference type="Proteomes" id="UP001626550"/>
    </source>
</evidence>
<dbReference type="InterPro" id="IPR020422">
    <property type="entry name" value="TYR_PHOSPHATASE_DUAL_dom"/>
</dbReference>
<keyword evidence="3" id="KW-0378">Hydrolase</keyword>
<dbReference type="PROSITE" id="PS00383">
    <property type="entry name" value="TYR_PHOSPHATASE_1"/>
    <property type="match status" value="1"/>
</dbReference>
<name>A0ABD2QNQ3_9PLAT</name>
<reference evidence="8 9" key="1">
    <citation type="submission" date="2024-11" db="EMBL/GenBank/DDBJ databases">
        <title>Adaptive evolution of stress response genes in parasites aligns with host niche diversity.</title>
        <authorList>
            <person name="Hahn C."/>
            <person name="Resl P."/>
        </authorList>
    </citation>
    <scope>NUCLEOTIDE SEQUENCE [LARGE SCALE GENOMIC DNA]</scope>
    <source>
        <strain evidence="8">EGGRZ-B1_66</strain>
        <tissue evidence="8">Body</tissue>
    </source>
</reference>
<dbReference type="Gene3D" id="3.90.190.10">
    <property type="entry name" value="Protein tyrosine phosphatase superfamily"/>
    <property type="match status" value="1"/>
</dbReference>
<comment type="similarity">
    <text evidence="1">Belongs to the protein-tyrosine phosphatase family. Non-receptor class dual specificity subfamily.</text>
</comment>
<comment type="caution">
    <text evidence="8">The sequence shown here is derived from an EMBL/GenBank/DDBJ whole genome shotgun (WGS) entry which is preliminary data.</text>
</comment>
<evidence type="ECO:0000313" key="8">
    <source>
        <dbReference type="EMBL" id="KAL3321151.1"/>
    </source>
</evidence>
<dbReference type="PANTHER" id="PTHR10159">
    <property type="entry name" value="DUAL SPECIFICITY PROTEIN PHOSPHATASE"/>
    <property type="match status" value="1"/>
</dbReference>
<keyword evidence="9" id="KW-1185">Reference proteome</keyword>
<feature type="domain" description="Tyrosine-protein phosphatase" evidence="6">
    <location>
        <begin position="123"/>
        <end position="264"/>
    </location>
</feature>
<dbReference type="EMBL" id="JBJKFK010000009">
    <property type="protein sequence ID" value="KAL3321151.1"/>
    <property type="molecule type" value="Genomic_DNA"/>
</dbReference>
<feature type="domain" description="Tyrosine specific protein phosphatases" evidence="7">
    <location>
        <begin position="185"/>
        <end position="242"/>
    </location>
</feature>
<dbReference type="SMART" id="SM00404">
    <property type="entry name" value="PTPc_motif"/>
    <property type="match status" value="1"/>
</dbReference>
<dbReference type="SUPFAM" id="SSF52799">
    <property type="entry name" value="(Phosphotyrosine protein) phosphatases II"/>
    <property type="match status" value="1"/>
</dbReference>
<organism evidence="8 9">
    <name type="scientific">Cichlidogyrus casuarinus</name>
    <dbReference type="NCBI Taxonomy" id="1844966"/>
    <lineage>
        <taxon>Eukaryota</taxon>
        <taxon>Metazoa</taxon>
        <taxon>Spiralia</taxon>
        <taxon>Lophotrochozoa</taxon>
        <taxon>Platyhelminthes</taxon>
        <taxon>Monogenea</taxon>
        <taxon>Monopisthocotylea</taxon>
        <taxon>Dactylogyridea</taxon>
        <taxon>Ancyrocephalidae</taxon>
        <taxon>Cichlidogyrus</taxon>
    </lineage>
</organism>
<dbReference type="GO" id="GO:0004725">
    <property type="term" value="F:protein tyrosine phosphatase activity"/>
    <property type="evidence" value="ECO:0007669"/>
    <property type="project" value="UniProtKB-EC"/>
</dbReference>
<evidence type="ECO:0000256" key="2">
    <source>
        <dbReference type="ARBA" id="ARBA00013064"/>
    </source>
</evidence>
<feature type="region of interest" description="Disordered" evidence="5">
    <location>
        <begin position="1"/>
        <end position="38"/>
    </location>
</feature>
<dbReference type="InterPro" id="IPR000340">
    <property type="entry name" value="Dual-sp_phosphatase_cat-dom"/>
</dbReference>
<dbReference type="SMART" id="SM00195">
    <property type="entry name" value="DSPc"/>
    <property type="match status" value="1"/>
</dbReference>
<keyword evidence="4" id="KW-0904">Protein phosphatase</keyword>
<dbReference type="PROSITE" id="PS50054">
    <property type="entry name" value="TYR_PHOSPHATASE_DUAL"/>
    <property type="match status" value="1"/>
</dbReference>
<accession>A0ABD2QNQ3</accession>
<dbReference type="PANTHER" id="PTHR10159:SF519">
    <property type="entry name" value="DUAL SPECIFICITY PROTEIN PHOSPHATASE MPK3"/>
    <property type="match status" value="1"/>
</dbReference>
<dbReference type="Pfam" id="PF00782">
    <property type="entry name" value="DSPc"/>
    <property type="match status" value="1"/>
</dbReference>
<dbReference type="InterPro" id="IPR016130">
    <property type="entry name" value="Tyr_Pase_AS"/>
</dbReference>
<evidence type="ECO:0000259" key="6">
    <source>
        <dbReference type="PROSITE" id="PS50054"/>
    </source>
</evidence>
<protein>
    <recommendedName>
        <fullName evidence="2">protein-tyrosine-phosphatase</fullName>
        <ecNumber evidence="2">3.1.3.48</ecNumber>
    </recommendedName>
</protein>
<feature type="compositionally biased region" description="Polar residues" evidence="5">
    <location>
        <begin position="1"/>
        <end position="13"/>
    </location>
</feature>
<sequence length="298" mass="33366">MQYPQYNDPSTGSDGEEPEPQRVCFAAPPTKSRPSLERSNAVDYDDAGLLKQAKVKISTTHRCSSFPSDESTAEQSFLLPGLGICTNLRYSSSHNALSPKNAPDYQASPLSAQNSLKEVLSLKISRILSFLYIGNEHDSLDETLLKSLGITHIINVTRKLQFLDEKQYNCLRLPVSDNAEADLKPYFGEAIRFIDEARKAGKNVLVHCKAGISRSPAVVMAYLMMRSSLNLKMVYRLVKSRRRLIAPHLSFIVQLSELEEEMERGMVEKRPNCLKSEGLTSVECGKEDQEPETGSRFF</sequence>
<dbReference type="AlphaFoldDB" id="A0ABD2QNQ3"/>
<dbReference type="InterPro" id="IPR029021">
    <property type="entry name" value="Prot-tyrosine_phosphatase-like"/>
</dbReference>
<gene>
    <name evidence="8" type="ORF">Ciccas_000184</name>
</gene>
<dbReference type="Proteomes" id="UP001626550">
    <property type="component" value="Unassembled WGS sequence"/>
</dbReference>
<dbReference type="InterPro" id="IPR003595">
    <property type="entry name" value="Tyr_Pase_cat"/>
</dbReference>
<evidence type="ECO:0000256" key="3">
    <source>
        <dbReference type="ARBA" id="ARBA00022801"/>
    </source>
</evidence>